<evidence type="ECO:0000259" key="7">
    <source>
        <dbReference type="Pfam" id="PF07730"/>
    </source>
</evidence>
<dbReference type="Pfam" id="PF02518">
    <property type="entry name" value="HATPase_c"/>
    <property type="match status" value="1"/>
</dbReference>
<dbReference type="RefSeq" id="WP_138689087.1">
    <property type="nucleotide sequence ID" value="NZ_JBHSAZ010000076.1"/>
</dbReference>
<evidence type="ECO:0000256" key="2">
    <source>
        <dbReference type="ARBA" id="ARBA00022777"/>
    </source>
</evidence>
<sequence length="409" mass="42757">MSPAHADDGSETRREEPAGSSAVERVWDLRNLTRSLIMLAATGWAVLYFAAQHPPPWQTALAVAGAVAVSALGVSGRVLAQRGSPRFPKVYAVLVVAALALEVWGGWPWAAAVTWVTTACGWSRLPRAGAHIAGVSVVAGAIAVGHGLEVGPAAALTAFVVLPGVFAVQTRRTSDLVEELRETRRELARLAVVEERNRIARDLHDLVGHSLSVVVVKTELARRLVPAAPERAVAELDDVEGVVRRALAEIRQAVTDYRRPTLAAEIAGAESAARSAEIECTVLMPDDWDLPVPVESLLAWTVREGVTNVLRHSAATHCWITLRQDERTVSVEIRDDGQGPADPGNVPDSGPGSDSGSLGSGPGGGAGGGAGGNGLTGLSERAAALGGRIEVGRPAEGGFRLAVRIPLEA</sequence>
<evidence type="ECO:0000256" key="1">
    <source>
        <dbReference type="ARBA" id="ARBA00022679"/>
    </source>
</evidence>
<feature type="transmembrane region" description="Helical" evidence="5">
    <location>
        <begin position="57"/>
        <end position="79"/>
    </location>
</feature>
<feature type="compositionally biased region" description="Low complexity" evidence="4">
    <location>
        <begin position="342"/>
        <end position="357"/>
    </location>
</feature>
<evidence type="ECO:0000256" key="3">
    <source>
        <dbReference type="ARBA" id="ARBA00023012"/>
    </source>
</evidence>
<dbReference type="InterPro" id="IPR011712">
    <property type="entry name" value="Sig_transdc_His_kin_sub3_dim/P"/>
</dbReference>
<dbReference type="Gene3D" id="3.30.565.10">
    <property type="entry name" value="Histidine kinase-like ATPase, C-terminal domain"/>
    <property type="match status" value="1"/>
</dbReference>
<feature type="region of interest" description="Disordered" evidence="4">
    <location>
        <begin position="334"/>
        <end position="374"/>
    </location>
</feature>
<feature type="compositionally biased region" description="Gly residues" evidence="4">
    <location>
        <begin position="358"/>
        <end position="374"/>
    </location>
</feature>
<name>A0A5S4GWB9_9ACTN</name>
<feature type="region of interest" description="Disordered" evidence="4">
    <location>
        <begin position="1"/>
        <end position="20"/>
    </location>
</feature>
<dbReference type="Pfam" id="PF07730">
    <property type="entry name" value="HisKA_3"/>
    <property type="match status" value="1"/>
</dbReference>
<keyword evidence="5" id="KW-0472">Membrane</keyword>
<keyword evidence="2 8" id="KW-0418">Kinase</keyword>
<evidence type="ECO:0000313" key="8">
    <source>
        <dbReference type="EMBL" id="TMR37187.1"/>
    </source>
</evidence>
<evidence type="ECO:0000313" key="9">
    <source>
        <dbReference type="Proteomes" id="UP000306628"/>
    </source>
</evidence>
<dbReference type="InterPro" id="IPR050482">
    <property type="entry name" value="Sensor_HK_TwoCompSys"/>
</dbReference>
<dbReference type="PANTHER" id="PTHR24421:SF63">
    <property type="entry name" value="SENSOR HISTIDINE KINASE DESK"/>
    <property type="match status" value="1"/>
</dbReference>
<dbReference type="Proteomes" id="UP000306628">
    <property type="component" value="Unassembled WGS sequence"/>
</dbReference>
<dbReference type="Gene3D" id="1.20.5.1930">
    <property type="match status" value="1"/>
</dbReference>
<keyword evidence="1" id="KW-0808">Transferase</keyword>
<evidence type="ECO:0000259" key="6">
    <source>
        <dbReference type="Pfam" id="PF02518"/>
    </source>
</evidence>
<keyword evidence="5" id="KW-0812">Transmembrane</keyword>
<feature type="transmembrane region" description="Helical" evidence="5">
    <location>
        <begin position="91"/>
        <end position="110"/>
    </location>
</feature>
<feature type="transmembrane region" description="Helical" evidence="5">
    <location>
        <begin position="32"/>
        <end position="51"/>
    </location>
</feature>
<feature type="domain" description="Signal transduction histidine kinase subgroup 3 dimerisation and phosphoacceptor" evidence="7">
    <location>
        <begin position="195"/>
        <end position="261"/>
    </location>
</feature>
<dbReference type="EMBL" id="VCKX01000018">
    <property type="protein sequence ID" value="TMR37187.1"/>
    <property type="molecule type" value="Genomic_DNA"/>
</dbReference>
<keyword evidence="3" id="KW-0902">Two-component regulatory system</keyword>
<dbReference type="InterPro" id="IPR003594">
    <property type="entry name" value="HATPase_dom"/>
</dbReference>
<dbReference type="AlphaFoldDB" id="A0A5S4GWB9"/>
<feature type="compositionally biased region" description="Basic and acidic residues" evidence="4">
    <location>
        <begin position="1"/>
        <end position="17"/>
    </location>
</feature>
<dbReference type="PANTHER" id="PTHR24421">
    <property type="entry name" value="NITRATE/NITRITE SENSOR PROTEIN NARX-RELATED"/>
    <property type="match status" value="1"/>
</dbReference>
<dbReference type="OrthoDB" id="5241784at2"/>
<dbReference type="GO" id="GO:0000155">
    <property type="term" value="F:phosphorelay sensor kinase activity"/>
    <property type="evidence" value="ECO:0007669"/>
    <property type="project" value="InterPro"/>
</dbReference>
<evidence type="ECO:0000256" key="5">
    <source>
        <dbReference type="SAM" id="Phobius"/>
    </source>
</evidence>
<dbReference type="CDD" id="cd16917">
    <property type="entry name" value="HATPase_UhpB-NarQ-NarX-like"/>
    <property type="match status" value="1"/>
</dbReference>
<gene>
    <name evidence="8" type="ORF">ETD85_08650</name>
</gene>
<accession>A0A5S4GWB9</accession>
<evidence type="ECO:0000256" key="4">
    <source>
        <dbReference type="SAM" id="MobiDB-lite"/>
    </source>
</evidence>
<keyword evidence="5" id="KW-1133">Transmembrane helix</keyword>
<dbReference type="InterPro" id="IPR036890">
    <property type="entry name" value="HATPase_C_sf"/>
</dbReference>
<dbReference type="GO" id="GO:0046983">
    <property type="term" value="F:protein dimerization activity"/>
    <property type="evidence" value="ECO:0007669"/>
    <property type="project" value="InterPro"/>
</dbReference>
<organism evidence="8 9">
    <name type="scientific">Nonomuraea zeae</name>
    <dbReference type="NCBI Taxonomy" id="1642303"/>
    <lineage>
        <taxon>Bacteria</taxon>
        <taxon>Bacillati</taxon>
        <taxon>Actinomycetota</taxon>
        <taxon>Actinomycetes</taxon>
        <taxon>Streptosporangiales</taxon>
        <taxon>Streptosporangiaceae</taxon>
        <taxon>Nonomuraea</taxon>
    </lineage>
</organism>
<comment type="caution">
    <text evidence="8">The sequence shown here is derived from an EMBL/GenBank/DDBJ whole genome shotgun (WGS) entry which is preliminary data.</text>
</comment>
<proteinExistence type="predicted"/>
<feature type="domain" description="Histidine kinase/HSP90-like ATPase" evidence="6">
    <location>
        <begin position="297"/>
        <end position="408"/>
    </location>
</feature>
<keyword evidence="9" id="KW-1185">Reference proteome</keyword>
<dbReference type="GO" id="GO:0016020">
    <property type="term" value="C:membrane"/>
    <property type="evidence" value="ECO:0007669"/>
    <property type="project" value="InterPro"/>
</dbReference>
<reference evidence="8 9" key="1">
    <citation type="submission" date="2019-05" db="EMBL/GenBank/DDBJ databases">
        <title>Draft genome sequence of Nonomuraea zeae DSM 100528.</title>
        <authorList>
            <person name="Saricaoglu S."/>
            <person name="Isik K."/>
        </authorList>
    </citation>
    <scope>NUCLEOTIDE SEQUENCE [LARGE SCALE GENOMIC DNA]</scope>
    <source>
        <strain evidence="8 9">DSM 100528</strain>
    </source>
</reference>
<dbReference type="SUPFAM" id="SSF55874">
    <property type="entry name" value="ATPase domain of HSP90 chaperone/DNA topoisomerase II/histidine kinase"/>
    <property type="match status" value="1"/>
</dbReference>
<protein>
    <submittedName>
        <fullName evidence="8">Sensor histidine kinase</fullName>
    </submittedName>
</protein>